<dbReference type="InterPro" id="IPR006439">
    <property type="entry name" value="HAD-SF_hydro_IA"/>
</dbReference>
<name>A0A3B0SCF8_9ZZZZ</name>
<dbReference type="SFLD" id="SFLDS00003">
    <property type="entry name" value="Haloacid_Dehalogenase"/>
    <property type="match status" value="1"/>
</dbReference>
<dbReference type="PANTHER" id="PTHR43434">
    <property type="entry name" value="PHOSPHOGLYCOLATE PHOSPHATASE"/>
    <property type="match status" value="1"/>
</dbReference>
<dbReference type="SFLD" id="SFLDG01129">
    <property type="entry name" value="C1.5:_HAD__Beta-PGM__Phosphata"/>
    <property type="match status" value="1"/>
</dbReference>
<dbReference type="InterPro" id="IPR023214">
    <property type="entry name" value="HAD_sf"/>
</dbReference>
<sequence length="239" mass="25653">MIRGIAFDKDGVLVDFDRTWVQLLLDLAAERANGDGEKNLRLLSVAGYDTASNSFVSGSVWAAGTTQDLVDVWDETGDEGERQKLAAFINQRCLDCEIIPLFPRTQLQGLFGGLAGEGLLLGLTTNDGEASAKQTMDDFGLSPFLSLVVGYDSVKNPKPAADQVLSFCQHSGLRVEEMMVVGDNLHDMEMAAAAGVAMSIGVSSGNCSAEELQPMADFVLDSVMDLPQLLQSENLIEKT</sequence>
<accession>A0A3B0SCF8</accession>
<dbReference type="AlphaFoldDB" id="A0A3B0SCF8"/>
<reference evidence="1" key="1">
    <citation type="submission" date="2018-06" db="EMBL/GenBank/DDBJ databases">
        <authorList>
            <person name="Zhirakovskaya E."/>
        </authorList>
    </citation>
    <scope>NUCLEOTIDE SEQUENCE</scope>
</reference>
<dbReference type="SUPFAM" id="SSF56784">
    <property type="entry name" value="HAD-like"/>
    <property type="match status" value="1"/>
</dbReference>
<dbReference type="Gene3D" id="1.10.150.240">
    <property type="entry name" value="Putative phosphatase, domain 2"/>
    <property type="match status" value="1"/>
</dbReference>
<dbReference type="NCBIfam" id="TIGR01549">
    <property type="entry name" value="HAD-SF-IA-v1"/>
    <property type="match status" value="1"/>
</dbReference>
<keyword evidence="1" id="KW-0378">Hydrolase</keyword>
<proteinExistence type="predicted"/>
<dbReference type="PANTHER" id="PTHR43434:SF1">
    <property type="entry name" value="PHOSPHOGLYCOLATE PHOSPHATASE"/>
    <property type="match status" value="1"/>
</dbReference>
<dbReference type="GO" id="GO:0008967">
    <property type="term" value="F:phosphoglycolate phosphatase activity"/>
    <property type="evidence" value="ECO:0007669"/>
    <property type="project" value="TreeGrafter"/>
</dbReference>
<dbReference type="GO" id="GO:0006281">
    <property type="term" value="P:DNA repair"/>
    <property type="evidence" value="ECO:0007669"/>
    <property type="project" value="TreeGrafter"/>
</dbReference>
<dbReference type="InterPro" id="IPR023198">
    <property type="entry name" value="PGP-like_dom2"/>
</dbReference>
<dbReference type="InterPro" id="IPR036412">
    <property type="entry name" value="HAD-like_sf"/>
</dbReference>
<dbReference type="Gene3D" id="3.40.50.1000">
    <property type="entry name" value="HAD superfamily/HAD-like"/>
    <property type="match status" value="1"/>
</dbReference>
<organism evidence="1">
    <name type="scientific">hydrothermal vent metagenome</name>
    <dbReference type="NCBI Taxonomy" id="652676"/>
    <lineage>
        <taxon>unclassified sequences</taxon>
        <taxon>metagenomes</taxon>
        <taxon>ecological metagenomes</taxon>
    </lineage>
</organism>
<dbReference type="InterPro" id="IPR050155">
    <property type="entry name" value="HAD-like_hydrolase_sf"/>
</dbReference>
<dbReference type="Pfam" id="PF00702">
    <property type="entry name" value="Hydrolase"/>
    <property type="match status" value="1"/>
</dbReference>
<gene>
    <name evidence="1" type="ORF">MNBD_ALPHA08-1107</name>
</gene>
<protein>
    <submittedName>
        <fullName evidence="1">Hydrolase, haloacid dehalogenase-like family</fullName>
    </submittedName>
</protein>
<dbReference type="EMBL" id="UOEC01000188">
    <property type="protein sequence ID" value="VAW01683.1"/>
    <property type="molecule type" value="Genomic_DNA"/>
</dbReference>
<evidence type="ECO:0000313" key="1">
    <source>
        <dbReference type="EMBL" id="VAW01683.1"/>
    </source>
</evidence>